<dbReference type="InterPro" id="IPR039344">
    <property type="entry name" value="MBLAC1"/>
</dbReference>
<organism evidence="8 9">
    <name type="scientific">Meloidogyne enterolobii</name>
    <name type="common">Root-knot nematode worm</name>
    <name type="synonym">Meloidogyne mayaguensis</name>
    <dbReference type="NCBI Taxonomy" id="390850"/>
    <lineage>
        <taxon>Eukaryota</taxon>
        <taxon>Metazoa</taxon>
        <taxon>Ecdysozoa</taxon>
        <taxon>Nematoda</taxon>
        <taxon>Chromadorea</taxon>
        <taxon>Rhabditida</taxon>
        <taxon>Tylenchina</taxon>
        <taxon>Tylenchomorpha</taxon>
        <taxon>Tylenchoidea</taxon>
        <taxon>Meloidogynidae</taxon>
        <taxon>Meloidogyninae</taxon>
        <taxon>Meloidogyne</taxon>
    </lineage>
</organism>
<evidence type="ECO:0000256" key="5">
    <source>
        <dbReference type="ARBA" id="ARBA00044690"/>
    </source>
</evidence>
<dbReference type="Proteomes" id="UP000580250">
    <property type="component" value="Unassembled WGS sequence"/>
</dbReference>
<evidence type="ECO:0000256" key="4">
    <source>
        <dbReference type="ARBA" id="ARBA00032988"/>
    </source>
</evidence>
<evidence type="ECO:0000256" key="1">
    <source>
        <dbReference type="ARBA" id="ARBA00004514"/>
    </source>
</evidence>
<comment type="subunit">
    <text evidence="2">Homodimer.</text>
</comment>
<comment type="caution">
    <text evidence="8">The sequence shown here is derived from an EMBL/GenBank/DDBJ whole genome shotgun (WGS) entry which is preliminary data.</text>
</comment>
<dbReference type="InterPro" id="IPR001279">
    <property type="entry name" value="Metallo-B-lactamas"/>
</dbReference>
<comment type="subcellular location">
    <subcellularLocation>
        <location evidence="1">Cytoplasm</location>
        <location evidence="1">Cytosol</location>
    </subcellularLocation>
</comment>
<reference evidence="8 9" key="1">
    <citation type="submission" date="2020-08" db="EMBL/GenBank/DDBJ databases">
        <authorList>
            <person name="Koutsovoulos G."/>
            <person name="Danchin GJ E."/>
        </authorList>
    </citation>
    <scope>NUCLEOTIDE SEQUENCE [LARGE SCALE GENOMIC DNA]</scope>
</reference>
<accession>A0A6V7TKB4</accession>
<evidence type="ECO:0000313" key="8">
    <source>
        <dbReference type="EMBL" id="CAD2123694.1"/>
    </source>
</evidence>
<evidence type="ECO:0000256" key="2">
    <source>
        <dbReference type="ARBA" id="ARBA00011738"/>
    </source>
</evidence>
<dbReference type="PANTHER" id="PTHR23200">
    <property type="entry name" value="METALLO-BETA-LACTAMASE DOMAIN-CONTAINING PROTEIN 1"/>
    <property type="match status" value="1"/>
</dbReference>
<dbReference type="SUPFAM" id="SSF56281">
    <property type="entry name" value="Metallo-hydrolase/oxidoreductase"/>
    <property type="match status" value="1"/>
</dbReference>
<comment type="catalytic activity">
    <reaction evidence="5">
        <text>a ribonucleotidyl-ribonucleotide-RNA + H2O = a 3'-end ribonucleotide-RNA + a 5'-end 5'-phospho-ribonucleoside-RNA + H(+)</text>
        <dbReference type="Rhea" id="RHEA:68096"/>
        <dbReference type="Rhea" id="RHEA-COMP:15179"/>
        <dbReference type="Rhea" id="RHEA-COMP:17355"/>
        <dbReference type="Rhea" id="RHEA-COMP:17428"/>
        <dbReference type="ChEBI" id="CHEBI:15377"/>
        <dbReference type="ChEBI" id="CHEBI:15378"/>
        <dbReference type="ChEBI" id="CHEBI:74896"/>
        <dbReference type="ChEBI" id="CHEBI:138282"/>
        <dbReference type="ChEBI" id="CHEBI:173118"/>
    </reaction>
    <physiologicalReaction direction="left-to-right" evidence="5">
        <dbReference type="Rhea" id="RHEA:68097"/>
    </physiologicalReaction>
</comment>
<evidence type="ECO:0000256" key="3">
    <source>
        <dbReference type="ARBA" id="ARBA00014856"/>
    </source>
</evidence>
<protein>
    <recommendedName>
        <fullName evidence="3">Metallo-beta-lactamase domain-containing protein 1</fullName>
    </recommendedName>
    <alternativeName>
        <fullName evidence="4">Endoribonuclease MBLAC1</fullName>
    </alternativeName>
</protein>
<proteinExistence type="predicted"/>
<name>A0A6V7TKB4_MELEN</name>
<gene>
    <name evidence="8" type="ORF">MENT_LOCUS574</name>
</gene>
<dbReference type="Pfam" id="PF00753">
    <property type="entry name" value="Lactamase_B"/>
    <property type="match status" value="1"/>
</dbReference>
<comment type="function">
    <text evidence="6">Endoribonuclease that catalyzes the hydrolysis of histone-coding pre-mRNA 3'-end. Involved in histone pre-mRNA processing during the S-phase of the cell cycle, which is required for entering/progressing through S-phase. Cleaves histone pre-mRNA at a major and a minor cleavage site after the 5'-ACCCA-3' and the 5'-ACCCACA-3' sequence, respectively, and located downstream of the stem-loop. May require the presence of the HDE element located at the histone pre-RNA 3'-end to avoid non-specific cleavage.</text>
</comment>
<evidence type="ECO:0000313" key="9">
    <source>
        <dbReference type="Proteomes" id="UP000580250"/>
    </source>
</evidence>
<dbReference type="CDD" id="cd07711">
    <property type="entry name" value="MBLAC1-like_MBL-fold"/>
    <property type="match status" value="1"/>
</dbReference>
<sequence>MNKNDGDKENIIQLMPKNNLQPFQIFVPSNIDKQNKNEKVKITSDMDKINKNITQIDYNILARALKNFIKNKKKLNLFNEQNKNNSANLNTLLNSKNVKSNILIEEMPFSEMIEEKQLERTEKLENKTNQNLVNNQNNSKAFINIVREGLARQSDLGYTFVASITLIKDEGKIILVDTGLATDINGRTDLIEKLANLGIAPPAINIVVTTHGHADHSGNTNIFSDAIHYQGTIVHHRMKFNFSSLFENRTFSLTKNINLIKTPGHTQEDISVVVKNTERYGTVIVSGDVFMTAEDIDLPIMWRPMSLNELEQENSRKLIICCADYIVPGHGKIFKINKIMKERFNCIENERKKRKKLENC</sequence>
<evidence type="ECO:0000256" key="6">
    <source>
        <dbReference type="ARBA" id="ARBA00045869"/>
    </source>
</evidence>
<dbReference type="SMART" id="SM00849">
    <property type="entry name" value="Lactamase_B"/>
    <property type="match status" value="1"/>
</dbReference>
<dbReference type="Gene3D" id="3.60.15.10">
    <property type="entry name" value="Ribonuclease Z/Hydroxyacylglutathione hydrolase-like"/>
    <property type="match status" value="1"/>
</dbReference>
<dbReference type="AlphaFoldDB" id="A0A6V7TKB4"/>
<dbReference type="InterPro" id="IPR036866">
    <property type="entry name" value="RibonucZ/Hydroxyglut_hydro"/>
</dbReference>
<dbReference type="OrthoDB" id="10250730at2759"/>
<dbReference type="EMBL" id="CAJEWN010000002">
    <property type="protein sequence ID" value="CAD2123694.1"/>
    <property type="molecule type" value="Genomic_DNA"/>
</dbReference>
<dbReference type="PANTHER" id="PTHR23200:SF48">
    <property type="entry name" value="METALLO-BETA-LACTAMASE DOMAIN-CONTAINING PROTEIN 1"/>
    <property type="match status" value="1"/>
</dbReference>
<feature type="domain" description="Metallo-beta-lactamase" evidence="7">
    <location>
        <begin position="161"/>
        <end position="330"/>
    </location>
</feature>
<dbReference type="GO" id="GO:0005829">
    <property type="term" value="C:cytosol"/>
    <property type="evidence" value="ECO:0007669"/>
    <property type="project" value="UniProtKB-SubCell"/>
</dbReference>
<evidence type="ECO:0000259" key="7">
    <source>
        <dbReference type="SMART" id="SM00849"/>
    </source>
</evidence>